<dbReference type="Proteomes" id="UP000594262">
    <property type="component" value="Unplaced"/>
</dbReference>
<accession>A0A7M5X1N0</accession>
<name>A0A7M5X1N0_9CNID</name>
<feature type="coiled-coil region" evidence="1">
    <location>
        <begin position="15"/>
        <end position="81"/>
    </location>
</feature>
<sequence length="158" mass="18334">MVSVEHKQHNISLVSETTAKAKEELKQKLEKMKDKKQTMDDCLQQAKVFYKDVIDEDKVNVELIKKTFNEVRNILAEKEEQLIAQVQAQSMLKGENLDKFSKAVHAVTQTVNYMESVVKVNFDDLVMISEMSKQIKYSKNIILMNLYRSFNVQSITRS</sequence>
<keyword evidence="3" id="KW-1185">Reference proteome</keyword>
<evidence type="ECO:0000313" key="2">
    <source>
        <dbReference type="EnsemblMetazoa" id="CLYHEMP015792.1"/>
    </source>
</evidence>
<dbReference type="EnsemblMetazoa" id="CLYHEMT015792.1">
    <property type="protein sequence ID" value="CLYHEMP015792.1"/>
    <property type="gene ID" value="CLYHEMG015792"/>
</dbReference>
<dbReference type="AlphaFoldDB" id="A0A7M5X1N0"/>
<organism evidence="2 3">
    <name type="scientific">Clytia hemisphaerica</name>
    <dbReference type="NCBI Taxonomy" id="252671"/>
    <lineage>
        <taxon>Eukaryota</taxon>
        <taxon>Metazoa</taxon>
        <taxon>Cnidaria</taxon>
        <taxon>Hydrozoa</taxon>
        <taxon>Hydroidolina</taxon>
        <taxon>Leptothecata</taxon>
        <taxon>Obeliida</taxon>
        <taxon>Clytiidae</taxon>
        <taxon>Clytia</taxon>
    </lineage>
</organism>
<protein>
    <submittedName>
        <fullName evidence="2">Uncharacterized protein</fullName>
    </submittedName>
</protein>
<evidence type="ECO:0000256" key="1">
    <source>
        <dbReference type="SAM" id="Coils"/>
    </source>
</evidence>
<proteinExistence type="predicted"/>
<evidence type="ECO:0000313" key="3">
    <source>
        <dbReference type="Proteomes" id="UP000594262"/>
    </source>
</evidence>
<reference evidence="2" key="1">
    <citation type="submission" date="2021-01" db="UniProtKB">
        <authorList>
            <consortium name="EnsemblMetazoa"/>
        </authorList>
    </citation>
    <scope>IDENTIFICATION</scope>
</reference>
<keyword evidence="1" id="KW-0175">Coiled coil</keyword>